<sequence length="41" mass="4607">MPVLISDIIDRVLIGVTTLEVLELEVDPVTGKLRERALLLY</sequence>
<accession>A0ACC6V1C4</accession>
<protein>
    <submittedName>
        <fullName evidence="1">Uncharacterized protein</fullName>
    </submittedName>
</protein>
<organism evidence="1 2">
    <name type="scientific">Thermoproteus sp. AZ2</name>
    <dbReference type="NCBI Taxonomy" id="1609232"/>
    <lineage>
        <taxon>Archaea</taxon>
        <taxon>Thermoproteota</taxon>
        <taxon>Thermoprotei</taxon>
        <taxon>Thermoproteales</taxon>
        <taxon>Thermoproteaceae</taxon>
        <taxon>Thermoproteus</taxon>
    </lineage>
</organism>
<reference evidence="1" key="1">
    <citation type="submission" date="2024-07" db="EMBL/GenBank/DDBJ databases">
        <title>Metagenome and Metagenome-Assembled Genomes of Archaea from a hot spring from the geothermal field of Los Azufres, Mexico.</title>
        <authorList>
            <person name="Marin-Paredes R."/>
            <person name="Martinez-Romero E."/>
            <person name="Servin-Garciduenas L.E."/>
        </authorList>
    </citation>
    <scope>NUCLEOTIDE SEQUENCE</scope>
</reference>
<evidence type="ECO:0000313" key="2">
    <source>
        <dbReference type="Proteomes" id="UP000033636"/>
    </source>
</evidence>
<evidence type="ECO:0000313" key="1">
    <source>
        <dbReference type="EMBL" id="MFB6490800.1"/>
    </source>
</evidence>
<gene>
    <name evidence="1" type="ORF">TU35_006095</name>
</gene>
<comment type="caution">
    <text evidence="1">The sequence shown here is derived from an EMBL/GenBank/DDBJ whole genome shotgun (WGS) entry which is preliminary data.</text>
</comment>
<name>A0ACC6V1C4_9CREN</name>
<dbReference type="Proteomes" id="UP000033636">
    <property type="component" value="Unassembled WGS sequence"/>
</dbReference>
<dbReference type="EMBL" id="JZWT02000014">
    <property type="protein sequence ID" value="MFB6490800.1"/>
    <property type="molecule type" value="Genomic_DNA"/>
</dbReference>
<proteinExistence type="predicted"/>